<feature type="transmembrane region" description="Helical" evidence="7">
    <location>
        <begin position="714"/>
        <end position="739"/>
    </location>
</feature>
<dbReference type="GO" id="GO:0006952">
    <property type="term" value="P:defense response"/>
    <property type="evidence" value="ECO:0007669"/>
    <property type="project" value="UniProtKB-KW"/>
</dbReference>
<feature type="transmembrane region" description="Helical" evidence="7">
    <location>
        <begin position="769"/>
        <end position="791"/>
    </location>
</feature>
<dbReference type="Gene3D" id="1.10.8.430">
    <property type="entry name" value="Helical domain of apoptotic protease-activating factors"/>
    <property type="match status" value="1"/>
</dbReference>
<dbReference type="Pfam" id="PF23247">
    <property type="entry name" value="LRR_RPS2"/>
    <property type="match status" value="1"/>
</dbReference>
<dbReference type="Gene3D" id="3.60.10.10">
    <property type="entry name" value="Endonuclease/exonuclease/phosphatase"/>
    <property type="match status" value="1"/>
</dbReference>
<evidence type="ECO:0000256" key="4">
    <source>
        <dbReference type="ARBA" id="ARBA00022840"/>
    </source>
</evidence>
<keyword evidence="7" id="KW-0472">Membrane</keyword>
<dbReference type="InterPro" id="IPR020847">
    <property type="entry name" value="AP_endonuclease_F1_BS"/>
</dbReference>
<dbReference type="PRINTS" id="PR00364">
    <property type="entry name" value="DISEASERSIST"/>
</dbReference>
<feature type="coiled-coil region" evidence="5">
    <location>
        <begin position="88"/>
        <end position="122"/>
    </location>
</feature>
<evidence type="ECO:0000259" key="9">
    <source>
        <dbReference type="Pfam" id="PF23247"/>
    </source>
</evidence>
<dbReference type="Gene3D" id="3.40.50.300">
    <property type="entry name" value="P-loop containing nucleotide triphosphate hydrolases"/>
    <property type="match status" value="1"/>
</dbReference>
<dbReference type="EMBL" id="QGNW01001657">
    <property type="protein sequence ID" value="RVW34121.1"/>
    <property type="molecule type" value="Genomic_DNA"/>
</dbReference>
<comment type="caution">
    <text evidence="10">The sequence shown here is derived from an EMBL/GenBank/DDBJ whole genome shotgun (WGS) entry which is preliminary data.</text>
</comment>
<feature type="domain" description="NB-ARC" evidence="8">
    <location>
        <begin position="294"/>
        <end position="347"/>
    </location>
</feature>
<name>A0A438DFB9_VITVI</name>
<dbReference type="Proteomes" id="UP000288805">
    <property type="component" value="Unassembled WGS sequence"/>
</dbReference>
<evidence type="ECO:0000256" key="6">
    <source>
        <dbReference type="SAM" id="MobiDB-lite"/>
    </source>
</evidence>
<dbReference type="PANTHER" id="PTHR33463:SF220">
    <property type="entry name" value="NB-ARC DOMAIN-CONTAINING PROTEIN"/>
    <property type="match status" value="1"/>
</dbReference>
<protein>
    <submittedName>
        <fullName evidence="10">Putative disease resistance protein</fullName>
    </submittedName>
</protein>
<evidence type="ECO:0000256" key="3">
    <source>
        <dbReference type="ARBA" id="ARBA00022821"/>
    </source>
</evidence>
<dbReference type="GO" id="GO:0005524">
    <property type="term" value="F:ATP binding"/>
    <property type="evidence" value="ECO:0007669"/>
    <property type="project" value="UniProtKB-KW"/>
</dbReference>
<comment type="similarity">
    <text evidence="1">Belongs to the disease resistance NB-LRR family.</text>
</comment>
<dbReference type="PROSITE" id="PS00726">
    <property type="entry name" value="AP_NUCLEASE_F1_1"/>
    <property type="match status" value="1"/>
</dbReference>
<dbReference type="GO" id="GO:0006281">
    <property type="term" value="P:DNA repair"/>
    <property type="evidence" value="ECO:0007669"/>
    <property type="project" value="InterPro"/>
</dbReference>
<evidence type="ECO:0000256" key="7">
    <source>
        <dbReference type="SAM" id="Phobius"/>
    </source>
</evidence>
<feature type="domain" description="NB-ARC" evidence="8">
    <location>
        <begin position="222"/>
        <end position="290"/>
    </location>
</feature>
<dbReference type="InterPro" id="IPR036691">
    <property type="entry name" value="Endo/exonu/phosph_ase_sf"/>
</dbReference>
<dbReference type="InterPro" id="IPR027417">
    <property type="entry name" value="P-loop_NTPase"/>
</dbReference>
<evidence type="ECO:0000259" key="8">
    <source>
        <dbReference type="Pfam" id="PF00931"/>
    </source>
</evidence>
<reference evidence="10 11" key="1">
    <citation type="journal article" date="2018" name="PLoS Genet.">
        <title>Population sequencing reveals clonal diversity and ancestral inbreeding in the grapevine cultivar Chardonnay.</title>
        <authorList>
            <person name="Roach M.J."/>
            <person name="Johnson D.L."/>
            <person name="Bohlmann J."/>
            <person name="van Vuuren H.J."/>
            <person name="Jones S.J."/>
            <person name="Pretorius I.S."/>
            <person name="Schmidt S.A."/>
            <person name="Borneman A.R."/>
        </authorList>
    </citation>
    <scope>NUCLEOTIDE SEQUENCE [LARGE SCALE GENOMIC DNA]</scope>
    <source>
        <strain evidence="11">cv. Chardonnay</strain>
        <tissue evidence="10">Leaf</tissue>
    </source>
</reference>
<dbReference type="FunFam" id="1.10.8.430:FF:000003">
    <property type="entry name" value="Probable disease resistance protein At5g66910"/>
    <property type="match status" value="1"/>
</dbReference>
<keyword evidence="5" id="KW-0175">Coiled coil</keyword>
<evidence type="ECO:0000256" key="2">
    <source>
        <dbReference type="ARBA" id="ARBA00022741"/>
    </source>
</evidence>
<dbReference type="SUPFAM" id="SSF56219">
    <property type="entry name" value="DNase I-like"/>
    <property type="match status" value="1"/>
</dbReference>
<dbReference type="PANTHER" id="PTHR33463">
    <property type="entry name" value="NB-ARC DOMAIN-CONTAINING PROTEIN-RELATED"/>
    <property type="match status" value="1"/>
</dbReference>
<dbReference type="SUPFAM" id="SSF52540">
    <property type="entry name" value="P-loop containing nucleoside triphosphate hydrolases"/>
    <property type="match status" value="1"/>
</dbReference>
<accession>A0A438DFB9</accession>
<dbReference type="GO" id="GO:0043531">
    <property type="term" value="F:ADP binding"/>
    <property type="evidence" value="ECO:0007669"/>
    <property type="project" value="InterPro"/>
</dbReference>
<keyword evidence="2" id="KW-0547">Nucleotide-binding</keyword>
<dbReference type="GO" id="GO:0004519">
    <property type="term" value="F:endonuclease activity"/>
    <property type="evidence" value="ECO:0007669"/>
    <property type="project" value="InterPro"/>
</dbReference>
<organism evidence="10 11">
    <name type="scientific">Vitis vinifera</name>
    <name type="common">Grape</name>
    <dbReference type="NCBI Taxonomy" id="29760"/>
    <lineage>
        <taxon>Eukaryota</taxon>
        <taxon>Viridiplantae</taxon>
        <taxon>Streptophyta</taxon>
        <taxon>Embryophyta</taxon>
        <taxon>Tracheophyta</taxon>
        <taxon>Spermatophyta</taxon>
        <taxon>Magnoliopsida</taxon>
        <taxon>eudicotyledons</taxon>
        <taxon>Gunneridae</taxon>
        <taxon>Pentapetalae</taxon>
        <taxon>rosids</taxon>
        <taxon>Vitales</taxon>
        <taxon>Vitaceae</taxon>
        <taxon>Viteae</taxon>
        <taxon>Vitis</taxon>
    </lineage>
</organism>
<evidence type="ECO:0000256" key="5">
    <source>
        <dbReference type="SAM" id="Coils"/>
    </source>
</evidence>
<sequence length="1477" mass="167499">MAPCGTHIKVTNKHVRKEERKGKRHPPVLCMQLYWKPFLTSKESLLMLLWLVSYALSNFEPLGGGCPHSILGLAPCLYDCTSKRAVHISDLKENVEALRGAMVELNNLSEDVKTRVEIAEQQQMIRRREVDGWLNGVEKMVNEVDEILQIGEEEIQKRCLRSCPRWNCWSSYKIGKKISEKLNAVSVQISKGRFDEVADMLPRPRVDKMPMEETMGSDLMYEEVCCCLRDERVGMIGLYGMGGVGKTTLLKKINNHFLATSTDFEVVIWAVVSKSPNIENIQEVIWNKLQIPRVPCPDAQNKSKIVFTTRSKDVCHQMKAQKSMEVACLASEAAWTLFQKEVGEETLNSHPHILMLAKVVAQECKGLPLALITLGRAMAQAKDPSNWDKVIQDLRKFPAEISGMEDEVFRPLKLSYDRGGVLSRVHDIHEARDQGRKIINNLKHACLLESCHDEMVKMHDLIRDMALCMWYDSGKSNGLRGHEETLLEELEALNSISEMRIWNLFLVGCGDLISLELSSSFLERSIQLERLDISRCDELKEVKINVEREGWQGVVLNDVPSPIFTVAGGQCFHNLHTAFIGYCPKFLDLTYLIYAPYLESLYVTSCESMEEVIRDDGGVSEVEAKSVIFTRLKDLSLSSLPTLMKSLYQHPLLFPSLEIVEVYSCPRLRRLPFDSNTATNRLNKIEGKESWWNMLQWEDSTVKDLFTPYFQTRYFLFFFLSNQFVCISYAISFTLPLILFQVSNEFDNNQVGSVQFASLTVILDCMQNMVPLLLMIAGCPTLFPLGLYSFLGAQVPFPRRLRLGLLLVLSVCWSVVVDWWAPTMGCSRVEFQRDVSWVRIPRLPLQFWCMEFFRRVGDACGGFVDVDEETKKSRYRRGARILVKNNGKEIVDEPVSKTSNTSSEQGEEGCDPHSKERVKKMHYGEGNLAAGVGDRVTGWEIRILEDKVGKKTVEVLFPCKRSIDGKAGKNGLSSKRAELVDQLGGPACSRMPSSHRAKSPFKKVVLGRLKKEGRWARAPLLCGWGEQGGAPDAKVFQGLLDTGGAGVGLRSKRSTVEKLYIRQLEETIEDPLETELPLCMVLKDGRSFSLPGNEGASFQEGGIWVVSLRSREGMHDPDKRMVIKSMVRKHKPDLVYLQETKMKEMSDMIVKSVGIGRNLGWVSLDARGAAEIVKRALCGFSLAIWPEQRKGEEELWEELAAIKGLWNDPWCIAGDFNVVRFPAETSNGRQMSTVMREFSSFIDEFELVDPPLGGGAFTWIGGEGEALKAQVRKGKSPFTFENMWLRVEGFMDKVKEWWQSYNFRGSPSFVIVKKLQALKHDLKLWNKESLGDVSVKKNAAWEKLKYWDNLESLGSLSEEDRRSQGAARDEFNHCAILEEISWRQKSRALWLKEGDSNTKFFHRMANARRRGNFISSLTVRVRRPEVEAGLFNTLDSLDNDILERQFSIEEVLKALSDLGGDKAPGPDGFMLAFWETC</sequence>
<feature type="region of interest" description="Disordered" evidence="6">
    <location>
        <begin position="893"/>
        <end position="914"/>
    </location>
</feature>
<dbReference type="InterPro" id="IPR050905">
    <property type="entry name" value="Plant_NBS-LRR"/>
</dbReference>
<gene>
    <name evidence="10" type="primary">VvCHDh000423_34</name>
    <name evidence="10" type="ORF">CK203_084377</name>
</gene>
<dbReference type="InterPro" id="IPR002182">
    <property type="entry name" value="NB-ARC"/>
</dbReference>
<keyword evidence="7" id="KW-0812">Transmembrane</keyword>
<keyword evidence="4" id="KW-0067">ATP-binding</keyword>
<keyword evidence="3" id="KW-0611">Plant defense</keyword>
<feature type="domain" description="Disease resistance protein At4g27190-like leucine-rich repeats" evidence="9">
    <location>
        <begin position="570"/>
        <end position="673"/>
    </location>
</feature>
<dbReference type="Pfam" id="PF00931">
    <property type="entry name" value="NB-ARC"/>
    <property type="match status" value="2"/>
</dbReference>
<dbReference type="SUPFAM" id="SSF52047">
    <property type="entry name" value="RNI-like"/>
    <property type="match status" value="1"/>
</dbReference>
<proteinExistence type="inferred from homology"/>
<dbReference type="Gene3D" id="3.80.10.10">
    <property type="entry name" value="Ribonuclease Inhibitor"/>
    <property type="match status" value="1"/>
</dbReference>
<dbReference type="InterPro" id="IPR042197">
    <property type="entry name" value="Apaf_helical"/>
</dbReference>
<dbReference type="GO" id="GO:0003677">
    <property type="term" value="F:DNA binding"/>
    <property type="evidence" value="ECO:0007669"/>
    <property type="project" value="InterPro"/>
</dbReference>
<keyword evidence="7" id="KW-1133">Transmembrane helix</keyword>
<evidence type="ECO:0000313" key="10">
    <source>
        <dbReference type="EMBL" id="RVW34121.1"/>
    </source>
</evidence>
<dbReference type="InterPro" id="IPR057135">
    <property type="entry name" value="At4g27190-like_LRR"/>
</dbReference>
<evidence type="ECO:0000256" key="1">
    <source>
        <dbReference type="ARBA" id="ARBA00008894"/>
    </source>
</evidence>
<dbReference type="InterPro" id="IPR032675">
    <property type="entry name" value="LRR_dom_sf"/>
</dbReference>
<evidence type="ECO:0000313" key="11">
    <source>
        <dbReference type="Proteomes" id="UP000288805"/>
    </source>
</evidence>